<accession>A0A395X3J6</accession>
<sequence>MLEKELCQVLWAFLKVVLSGSEERVVADRKVGIMHVYRYGNMEADIVLIQLAGNHDISEIKDEVAEIQHLTSMDFELIAVKVDDWNKELSPWKTPAVFGNEDFGDGAVQTLEEILLLCSDKSKTYYIGGYSLSGLFSLWAACQTDLFSGIAAASPSVWFPGFIDYMKEYKIKSKNVYLSLGNKEEKTRNPVMAKVGDCIREGHAWIKAEGVNCTLEWNQGGHFKEPMTRTARAFAWVMQQNRNESRVEKEHL</sequence>
<comment type="caution">
    <text evidence="1">The sequence shown here is derived from an EMBL/GenBank/DDBJ whole genome shotgun (WGS) entry which is preliminary data.</text>
</comment>
<gene>
    <name evidence="1" type="ORF">DWW07_16025</name>
</gene>
<evidence type="ECO:0000313" key="2">
    <source>
        <dbReference type="Proteomes" id="UP000265828"/>
    </source>
</evidence>
<dbReference type="Proteomes" id="UP000265828">
    <property type="component" value="Unassembled WGS sequence"/>
</dbReference>
<dbReference type="Gene3D" id="3.40.50.1820">
    <property type="entry name" value="alpha/beta hydrolase"/>
    <property type="match status" value="1"/>
</dbReference>
<dbReference type="InterPro" id="IPR029058">
    <property type="entry name" value="AB_hydrolase_fold"/>
</dbReference>
<dbReference type="EMBL" id="QRZI01000015">
    <property type="protein sequence ID" value="RGV60766.1"/>
    <property type="molecule type" value="Genomic_DNA"/>
</dbReference>
<organism evidence="1 2">
    <name type="scientific">Blautia obeum</name>
    <dbReference type="NCBI Taxonomy" id="40520"/>
    <lineage>
        <taxon>Bacteria</taxon>
        <taxon>Bacillati</taxon>
        <taxon>Bacillota</taxon>
        <taxon>Clostridia</taxon>
        <taxon>Lachnospirales</taxon>
        <taxon>Lachnospiraceae</taxon>
        <taxon>Blautia</taxon>
    </lineage>
</organism>
<name>A0A395X3J6_9FIRM</name>
<evidence type="ECO:0000313" key="1">
    <source>
        <dbReference type="EMBL" id="RGV60766.1"/>
    </source>
</evidence>
<dbReference type="SUPFAM" id="SSF53474">
    <property type="entry name" value="alpha/beta-Hydrolases"/>
    <property type="match status" value="1"/>
</dbReference>
<proteinExistence type="predicted"/>
<dbReference type="AlphaFoldDB" id="A0A395X3J6"/>
<protein>
    <submittedName>
        <fullName evidence="1">Esterase</fullName>
    </submittedName>
</protein>
<reference evidence="1 2" key="1">
    <citation type="submission" date="2018-08" db="EMBL/GenBank/DDBJ databases">
        <title>A genome reference for cultivated species of the human gut microbiota.</title>
        <authorList>
            <person name="Zou Y."/>
            <person name="Xue W."/>
            <person name="Luo G."/>
        </authorList>
    </citation>
    <scope>NUCLEOTIDE SEQUENCE [LARGE SCALE GENOMIC DNA]</scope>
    <source>
        <strain evidence="1 2">AF14-23</strain>
    </source>
</reference>